<feature type="transmembrane region" description="Helical" evidence="1">
    <location>
        <begin position="96"/>
        <end position="113"/>
    </location>
</feature>
<protein>
    <submittedName>
        <fullName evidence="2">12062_t:CDS:1</fullName>
    </submittedName>
</protein>
<keyword evidence="1" id="KW-0812">Transmembrane</keyword>
<proteinExistence type="predicted"/>
<name>A0A9N9EPB8_9GLOM</name>
<reference evidence="2" key="1">
    <citation type="submission" date="2021-06" db="EMBL/GenBank/DDBJ databases">
        <authorList>
            <person name="Kallberg Y."/>
            <person name="Tangrot J."/>
            <person name="Rosling A."/>
        </authorList>
    </citation>
    <scope>NUCLEOTIDE SEQUENCE</scope>
    <source>
        <strain evidence="2">MT106</strain>
    </source>
</reference>
<feature type="non-terminal residue" evidence="2">
    <location>
        <position position="1"/>
    </location>
</feature>
<keyword evidence="1" id="KW-0472">Membrane</keyword>
<keyword evidence="3" id="KW-1185">Reference proteome</keyword>
<evidence type="ECO:0000313" key="3">
    <source>
        <dbReference type="Proteomes" id="UP000789831"/>
    </source>
</evidence>
<feature type="non-terminal residue" evidence="2">
    <location>
        <position position="114"/>
    </location>
</feature>
<gene>
    <name evidence="2" type="ORF">AGERDE_LOCUS12624</name>
</gene>
<dbReference type="EMBL" id="CAJVPL010009994">
    <property type="protein sequence ID" value="CAG8679841.1"/>
    <property type="molecule type" value="Genomic_DNA"/>
</dbReference>
<organism evidence="2 3">
    <name type="scientific">Ambispora gerdemannii</name>
    <dbReference type="NCBI Taxonomy" id="144530"/>
    <lineage>
        <taxon>Eukaryota</taxon>
        <taxon>Fungi</taxon>
        <taxon>Fungi incertae sedis</taxon>
        <taxon>Mucoromycota</taxon>
        <taxon>Glomeromycotina</taxon>
        <taxon>Glomeromycetes</taxon>
        <taxon>Archaeosporales</taxon>
        <taxon>Ambisporaceae</taxon>
        <taxon>Ambispora</taxon>
    </lineage>
</organism>
<comment type="caution">
    <text evidence="2">The sequence shown here is derived from an EMBL/GenBank/DDBJ whole genome shotgun (WGS) entry which is preliminary data.</text>
</comment>
<accession>A0A9N9EPB8</accession>
<dbReference type="AlphaFoldDB" id="A0A9N9EPB8"/>
<dbReference type="Proteomes" id="UP000789831">
    <property type="component" value="Unassembled WGS sequence"/>
</dbReference>
<sequence length="114" mass="12807">KCHTKSCVNYWKKNDSSSNPPSRFKKGNCPECNRSNVIINPGIGMCNDCGMRQLRLMIQELTKDEENNELEAARIVEDNIQTIEKDLYPERNKNKGGSGLIWILVIVGVAVIGL</sequence>
<keyword evidence="1" id="KW-1133">Transmembrane helix</keyword>
<evidence type="ECO:0000313" key="2">
    <source>
        <dbReference type="EMBL" id="CAG8679841.1"/>
    </source>
</evidence>
<evidence type="ECO:0000256" key="1">
    <source>
        <dbReference type="SAM" id="Phobius"/>
    </source>
</evidence>